<sequence length="237" mass="24417">MRLAGLAARALALAGDGSRRTLLGITGAPGAGKTTLARALVTALADVPPPGAAPGAWVAHVPMDGFHLADVALRALGRAGRKGAPDTFDAAGYAALLHRLRADDPSVTVWAPQFERDLEQPLAGAIGVPPAARLVVTEGNYLLLDDPAWRPVAAELDEVWFCAPDERLRLDRLVARHVEFGKDPDHAAAWVRDVDGPNAARVAATAGRADLVVTDDVLTGPGPAPGPGRSAGPGQSA</sequence>
<protein>
    <submittedName>
        <fullName evidence="2">Nucleoside/nucleotide kinase family protein</fullName>
    </submittedName>
</protein>
<comment type="caution">
    <text evidence="2">The sequence shown here is derived from an EMBL/GenBank/DDBJ whole genome shotgun (WGS) entry which is preliminary data.</text>
</comment>
<name>A0A511DBC7_9PSEU</name>
<evidence type="ECO:0000313" key="3">
    <source>
        <dbReference type="Proteomes" id="UP000321685"/>
    </source>
</evidence>
<dbReference type="GO" id="GO:0016301">
    <property type="term" value="F:kinase activity"/>
    <property type="evidence" value="ECO:0007669"/>
    <property type="project" value="UniProtKB-KW"/>
</dbReference>
<dbReference type="RefSeq" id="WP_147102603.1">
    <property type="nucleotide sequence ID" value="NZ_BJVJ01000005.1"/>
</dbReference>
<evidence type="ECO:0000313" key="2">
    <source>
        <dbReference type="EMBL" id="GEL21877.1"/>
    </source>
</evidence>
<dbReference type="PANTHER" id="PTHR10285">
    <property type="entry name" value="URIDINE KINASE"/>
    <property type="match status" value="1"/>
</dbReference>
<feature type="compositionally biased region" description="Low complexity" evidence="1">
    <location>
        <begin position="227"/>
        <end position="237"/>
    </location>
</feature>
<proteinExistence type="predicted"/>
<dbReference type="OrthoDB" id="3192509at2"/>
<dbReference type="InterPro" id="IPR027417">
    <property type="entry name" value="P-loop_NTPase"/>
</dbReference>
<keyword evidence="2" id="KW-0418">Kinase</keyword>
<dbReference type="SUPFAM" id="SSF52540">
    <property type="entry name" value="P-loop containing nucleoside triphosphate hydrolases"/>
    <property type="match status" value="1"/>
</dbReference>
<dbReference type="EMBL" id="BJVJ01000005">
    <property type="protein sequence ID" value="GEL21877.1"/>
    <property type="molecule type" value="Genomic_DNA"/>
</dbReference>
<evidence type="ECO:0000256" key="1">
    <source>
        <dbReference type="SAM" id="MobiDB-lite"/>
    </source>
</evidence>
<dbReference type="Proteomes" id="UP000321685">
    <property type="component" value="Unassembled WGS sequence"/>
</dbReference>
<dbReference type="NCBIfam" id="NF006743">
    <property type="entry name" value="PRK09270.1-2"/>
    <property type="match status" value="1"/>
</dbReference>
<gene>
    <name evidence="2" type="ORF">PSU4_08310</name>
</gene>
<dbReference type="Gene3D" id="3.40.50.300">
    <property type="entry name" value="P-loop containing nucleotide triphosphate hydrolases"/>
    <property type="match status" value="2"/>
</dbReference>
<keyword evidence="3" id="KW-1185">Reference proteome</keyword>
<keyword evidence="2" id="KW-0808">Transferase</keyword>
<dbReference type="AlphaFoldDB" id="A0A511DBC7"/>
<reference evidence="2 3" key="1">
    <citation type="submission" date="2019-07" db="EMBL/GenBank/DDBJ databases">
        <title>Whole genome shotgun sequence of Pseudonocardia sulfidoxydans NBRC 16205.</title>
        <authorList>
            <person name="Hosoyama A."/>
            <person name="Uohara A."/>
            <person name="Ohji S."/>
            <person name="Ichikawa N."/>
        </authorList>
    </citation>
    <scope>NUCLEOTIDE SEQUENCE [LARGE SCALE GENOMIC DNA]</scope>
    <source>
        <strain evidence="2 3">NBRC 16205</strain>
    </source>
</reference>
<feature type="region of interest" description="Disordered" evidence="1">
    <location>
        <begin position="216"/>
        <end position="237"/>
    </location>
</feature>
<organism evidence="2 3">
    <name type="scientific">Pseudonocardia sulfidoxydans NBRC 16205</name>
    <dbReference type="NCBI Taxonomy" id="1223511"/>
    <lineage>
        <taxon>Bacteria</taxon>
        <taxon>Bacillati</taxon>
        <taxon>Actinomycetota</taxon>
        <taxon>Actinomycetes</taxon>
        <taxon>Pseudonocardiales</taxon>
        <taxon>Pseudonocardiaceae</taxon>
        <taxon>Pseudonocardia</taxon>
    </lineage>
</organism>
<accession>A0A511DBC7</accession>